<dbReference type="AlphaFoldDB" id="A0A0R2HYB2"/>
<evidence type="ECO:0000256" key="1">
    <source>
        <dbReference type="ARBA" id="ARBA00023002"/>
    </source>
</evidence>
<dbReference type="InterPro" id="IPR050523">
    <property type="entry name" value="AKR_Detox_Biosynth"/>
</dbReference>
<feature type="domain" description="NADP-dependent oxidoreductase" evidence="3">
    <location>
        <begin position="17"/>
        <end position="310"/>
    </location>
</feature>
<evidence type="ECO:0000313" key="5">
    <source>
        <dbReference type="Proteomes" id="UP000051658"/>
    </source>
</evidence>
<dbReference type="Gene3D" id="3.20.20.100">
    <property type="entry name" value="NADP-dependent oxidoreductase domain"/>
    <property type="match status" value="1"/>
</dbReference>
<dbReference type="EMBL" id="JQBS01000001">
    <property type="protein sequence ID" value="KRN57759.1"/>
    <property type="molecule type" value="Genomic_DNA"/>
</dbReference>
<dbReference type="PATRIC" id="fig|1449336.4.peg.1038"/>
<reference evidence="4 5" key="1">
    <citation type="journal article" date="2015" name="Genome Announc.">
        <title>Expanding the biotechnology potential of lactobacilli through comparative genomics of 213 strains and associated genera.</title>
        <authorList>
            <person name="Sun Z."/>
            <person name="Harris H.M."/>
            <person name="McCann A."/>
            <person name="Guo C."/>
            <person name="Argimon S."/>
            <person name="Zhang W."/>
            <person name="Yang X."/>
            <person name="Jeffery I.B."/>
            <person name="Cooney J.C."/>
            <person name="Kagawa T.F."/>
            <person name="Liu W."/>
            <person name="Song Y."/>
            <person name="Salvetti E."/>
            <person name="Wrobel A."/>
            <person name="Rasinkangas P."/>
            <person name="Parkhill J."/>
            <person name="Rea M.C."/>
            <person name="O'Sullivan O."/>
            <person name="Ritari J."/>
            <person name="Douillard F.P."/>
            <person name="Paul Ross R."/>
            <person name="Yang R."/>
            <person name="Briner A.E."/>
            <person name="Felis G.E."/>
            <person name="de Vos W.M."/>
            <person name="Barrangou R."/>
            <person name="Klaenhammer T.R."/>
            <person name="Caufield P.W."/>
            <person name="Cui Y."/>
            <person name="Zhang H."/>
            <person name="O'Toole P.W."/>
        </authorList>
    </citation>
    <scope>NUCLEOTIDE SEQUENCE [LARGE SCALE GENOMIC DNA]</scope>
    <source>
        <strain evidence="4 5">DSM 20623</strain>
    </source>
</reference>
<protein>
    <submittedName>
        <fullName evidence="4">NADP-dependent oxidoreductase domain-containing protein</fullName>
    </submittedName>
</protein>
<dbReference type="Pfam" id="PF00248">
    <property type="entry name" value="Aldo_ket_red"/>
    <property type="match status" value="1"/>
</dbReference>
<dbReference type="Proteomes" id="UP000051658">
    <property type="component" value="Unassembled WGS sequence"/>
</dbReference>
<feature type="region of interest" description="Disordered" evidence="2">
    <location>
        <begin position="308"/>
        <end position="329"/>
    </location>
</feature>
<keyword evidence="5" id="KW-1185">Reference proteome</keyword>
<dbReference type="SUPFAM" id="SSF51430">
    <property type="entry name" value="NAD(P)-linked oxidoreductase"/>
    <property type="match status" value="1"/>
</dbReference>
<keyword evidence="1" id="KW-0560">Oxidoreductase</keyword>
<evidence type="ECO:0000256" key="2">
    <source>
        <dbReference type="SAM" id="MobiDB-lite"/>
    </source>
</evidence>
<dbReference type="PANTHER" id="PTHR43364">
    <property type="entry name" value="NADH-SPECIFIC METHYLGLYOXAL REDUCTASE-RELATED"/>
    <property type="match status" value="1"/>
</dbReference>
<evidence type="ECO:0000259" key="3">
    <source>
        <dbReference type="Pfam" id="PF00248"/>
    </source>
</evidence>
<dbReference type="PANTHER" id="PTHR43364:SF4">
    <property type="entry name" value="NAD(P)-LINKED OXIDOREDUCTASE SUPERFAMILY PROTEIN"/>
    <property type="match status" value="1"/>
</dbReference>
<proteinExistence type="predicted"/>
<dbReference type="InterPro" id="IPR020471">
    <property type="entry name" value="AKR"/>
</dbReference>
<organism evidence="4 5">
    <name type="scientific">Carnobacterium divergens DSM 20623</name>
    <dbReference type="NCBI Taxonomy" id="1449336"/>
    <lineage>
        <taxon>Bacteria</taxon>
        <taxon>Bacillati</taxon>
        <taxon>Bacillota</taxon>
        <taxon>Bacilli</taxon>
        <taxon>Lactobacillales</taxon>
        <taxon>Carnobacteriaceae</taxon>
        <taxon>Carnobacterium</taxon>
    </lineage>
</organism>
<dbReference type="InterPro" id="IPR023210">
    <property type="entry name" value="NADP_OxRdtase_dom"/>
</dbReference>
<name>A0A0R2HYB2_CARDV</name>
<dbReference type="PRINTS" id="PR00069">
    <property type="entry name" value="ALDKETRDTASE"/>
</dbReference>
<evidence type="ECO:0000313" key="4">
    <source>
        <dbReference type="EMBL" id="KRN57759.1"/>
    </source>
</evidence>
<dbReference type="GO" id="GO:0005829">
    <property type="term" value="C:cytosol"/>
    <property type="evidence" value="ECO:0007669"/>
    <property type="project" value="UniProtKB-ARBA"/>
</dbReference>
<dbReference type="InterPro" id="IPR036812">
    <property type="entry name" value="NAD(P)_OxRdtase_dom_sf"/>
</dbReference>
<dbReference type="FunFam" id="3.20.20.100:FF:000004">
    <property type="entry name" value="Oxidoreductase, aldo/keto reductase"/>
    <property type="match status" value="1"/>
</dbReference>
<dbReference type="GO" id="GO:0016491">
    <property type="term" value="F:oxidoreductase activity"/>
    <property type="evidence" value="ECO:0007669"/>
    <property type="project" value="UniProtKB-KW"/>
</dbReference>
<gene>
    <name evidence="4" type="ORF">IV74_GL001014</name>
</gene>
<dbReference type="eggNOG" id="COG0667">
    <property type="taxonomic scope" value="Bacteria"/>
</dbReference>
<sequence length="329" mass="36718">MKMNVKTVGKTGITVSELAFGTMSFGSTADKAESEKMFHAAVEKGINFFDSANVYGNGQAELFLGEFIKKERQKYVVTSKVYWPTSEDPNGKGLSKKNIFKSLDDTLLRLGTDYLDFYFVHDFDHNTPMETTLEALDQLVKAGKILHPAVSNWSAWQIEKALGIQAKNGYSPFELMEPMYNLVKRQAEVELLPMAQAEKMGVISYSPLGGGLLTGKYGETKRPVSGRLVEDQRYAQRYGEKTNFKIAAEFTQFAKKLGVHPAPLAIAWVNYHQGITAPIIGARNMEQLAVSLEAVNFEMTEEFYQELSKLSPSPQPATDRGEILTGNWK</sequence>
<accession>A0A0R2HYB2</accession>
<comment type="caution">
    <text evidence="4">The sequence shown here is derived from an EMBL/GenBank/DDBJ whole genome shotgun (WGS) entry which is preliminary data.</text>
</comment>
<dbReference type="CDD" id="cd19087">
    <property type="entry name" value="AKR_AKR12A1_B1_C1"/>
    <property type="match status" value="1"/>
</dbReference>